<gene>
    <name evidence="1" type="ORF">DILT_LOCUS15328</name>
</gene>
<protein>
    <submittedName>
        <fullName evidence="1">Uncharacterized protein</fullName>
    </submittedName>
</protein>
<dbReference type="Proteomes" id="UP000281553">
    <property type="component" value="Unassembled WGS sequence"/>
</dbReference>
<sequence length="79" mass="8819">MAVALDDVRAYTKVTSMSLRGRNPYAYVITGLYFPNLSDDLVKTVGENQTSEWQAYFIQNAERFASQAYAKGNSPKCSV</sequence>
<proteinExistence type="predicted"/>
<evidence type="ECO:0000313" key="1">
    <source>
        <dbReference type="EMBL" id="VDN29226.1"/>
    </source>
</evidence>
<name>A0A3P7QEU1_DIBLA</name>
<keyword evidence="2" id="KW-1185">Reference proteome</keyword>
<dbReference type="EMBL" id="UYRU01078502">
    <property type="protein sequence ID" value="VDN29226.1"/>
    <property type="molecule type" value="Genomic_DNA"/>
</dbReference>
<reference evidence="1 2" key="1">
    <citation type="submission" date="2018-11" db="EMBL/GenBank/DDBJ databases">
        <authorList>
            <consortium name="Pathogen Informatics"/>
        </authorList>
    </citation>
    <scope>NUCLEOTIDE SEQUENCE [LARGE SCALE GENOMIC DNA]</scope>
</reference>
<dbReference type="AlphaFoldDB" id="A0A3P7QEU1"/>
<organism evidence="1 2">
    <name type="scientific">Dibothriocephalus latus</name>
    <name type="common">Fish tapeworm</name>
    <name type="synonym">Diphyllobothrium latum</name>
    <dbReference type="NCBI Taxonomy" id="60516"/>
    <lineage>
        <taxon>Eukaryota</taxon>
        <taxon>Metazoa</taxon>
        <taxon>Spiralia</taxon>
        <taxon>Lophotrochozoa</taxon>
        <taxon>Platyhelminthes</taxon>
        <taxon>Cestoda</taxon>
        <taxon>Eucestoda</taxon>
        <taxon>Diphyllobothriidea</taxon>
        <taxon>Diphyllobothriidae</taxon>
        <taxon>Dibothriocephalus</taxon>
    </lineage>
</organism>
<evidence type="ECO:0000313" key="2">
    <source>
        <dbReference type="Proteomes" id="UP000281553"/>
    </source>
</evidence>
<accession>A0A3P7QEU1</accession>